<keyword evidence="5" id="KW-1185">Reference proteome</keyword>
<dbReference type="CDD" id="cd00130">
    <property type="entry name" value="PAS"/>
    <property type="match status" value="1"/>
</dbReference>
<dbReference type="InterPro" id="IPR029787">
    <property type="entry name" value="Nucleotide_cyclase"/>
</dbReference>
<dbReference type="InterPro" id="IPR001610">
    <property type="entry name" value="PAC"/>
</dbReference>
<dbReference type="PROSITE" id="PS50883">
    <property type="entry name" value="EAL"/>
    <property type="match status" value="1"/>
</dbReference>
<dbReference type="SMART" id="SM00267">
    <property type="entry name" value="GGDEF"/>
    <property type="match status" value="1"/>
</dbReference>
<evidence type="ECO:0000259" key="3">
    <source>
        <dbReference type="PROSITE" id="PS50887"/>
    </source>
</evidence>
<feature type="domain" description="GGDEF" evidence="3">
    <location>
        <begin position="421"/>
        <end position="559"/>
    </location>
</feature>
<dbReference type="PANTHER" id="PTHR33121">
    <property type="entry name" value="CYCLIC DI-GMP PHOSPHODIESTERASE PDEF"/>
    <property type="match status" value="1"/>
</dbReference>
<keyword evidence="1" id="KW-0472">Membrane</keyword>
<dbReference type="InterPro" id="IPR035965">
    <property type="entry name" value="PAS-like_dom_sf"/>
</dbReference>
<dbReference type="CDD" id="cd01949">
    <property type="entry name" value="GGDEF"/>
    <property type="match status" value="1"/>
</dbReference>
<feature type="domain" description="EAL" evidence="2">
    <location>
        <begin position="568"/>
        <end position="823"/>
    </location>
</feature>
<dbReference type="InterPro" id="IPR035919">
    <property type="entry name" value="EAL_sf"/>
</dbReference>
<dbReference type="Pfam" id="PF08447">
    <property type="entry name" value="PAS_3"/>
    <property type="match status" value="1"/>
</dbReference>
<keyword evidence="1" id="KW-1133">Transmembrane helix</keyword>
<dbReference type="Gene3D" id="3.20.20.450">
    <property type="entry name" value="EAL domain"/>
    <property type="match status" value="1"/>
</dbReference>
<dbReference type="Gene3D" id="3.30.70.270">
    <property type="match status" value="1"/>
</dbReference>
<dbReference type="RefSeq" id="WP_341597965.1">
    <property type="nucleotide sequence ID" value="NZ_JBAKAZ010000032.1"/>
</dbReference>
<protein>
    <submittedName>
        <fullName evidence="4">EAL domain-containing protein</fullName>
    </submittedName>
</protein>
<dbReference type="PROSITE" id="PS50887">
    <property type="entry name" value="GGDEF"/>
    <property type="match status" value="1"/>
</dbReference>
<name>A0ABU9GR76_9GAMM</name>
<feature type="transmembrane region" description="Helical" evidence="1">
    <location>
        <begin position="12"/>
        <end position="31"/>
    </location>
</feature>
<dbReference type="InterPro" id="IPR000160">
    <property type="entry name" value="GGDEF_dom"/>
</dbReference>
<dbReference type="CDD" id="cd01948">
    <property type="entry name" value="EAL"/>
    <property type="match status" value="1"/>
</dbReference>
<dbReference type="Gene3D" id="3.30.450.20">
    <property type="entry name" value="PAS domain"/>
    <property type="match status" value="1"/>
</dbReference>
<dbReference type="InterPro" id="IPR013655">
    <property type="entry name" value="PAS_fold_3"/>
</dbReference>
<evidence type="ECO:0000259" key="2">
    <source>
        <dbReference type="PROSITE" id="PS50883"/>
    </source>
</evidence>
<dbReference type="InterPro" id="IPR050706">
    <property type="entry name" value="Cyclic-di-GMP_PDE-like"/>
</dbReference>
<organism evidence="4 5">
    <name type="scientific">Psychromonas aquatilis</name>
    <dbReference type="NCBI Taxonomy" id="2005072"/>
    <lineage>
        <taxon>Bacteria</taxon>
        <taxon>Pseudomonadati</taxon>
        <taxon>Pseudomonadota</taxon>
        <taxon>Gammaproteobacteria</taxon>
        <taxon>Alteromonadales</taxon>
        <taxon>Psychromonadaceae</taxon>
        <taxon>Psychromonas</taxon>
    </lineage>
</organism>
<keyword evidence="1" id="KW-0812">Transmembrane</keyword>
<dbReference type="Pfam" id="PF00990">
    <property type="entry name" value="GGDEF"/>
    <property type="match status" value="1"/>
</dbReference>
<dbReference type="PANTHER" id="PTHR33121:SF79">
    <property type="entry name" value="CYCLIC DI-GMP PHOSPHODIESTERASE PDED-RELATED"/>
    <property type="match status" value="1"/>
</dbReference>
<accession>A0ABU9GR76</accession>
<evidence type="ECO:0000313" key="5">
    <source>
        <dbReference type="Proteomes" id="UP001369082"/>
    </source>
</evidence>
<dbReference type="EMBL" id="JBAKAZ010000032">
    <property type="protein sequence ID" value="MEL0629832.1"/>
    <property type="molecule type" value="Genomic_DNA"/>
</dbReference>
<evidence type="ECO:0000256" key="1">
    <source>
        <dbReference type="SAM" id="Phobius"/>
    </source>
</evidence>
<evidence type="ECO:0000313" key="4">
    <source>
        <dbReference type="EMBL" id="MEL0629832.1"/>
    </source>
</evidence>
<dbReference type="SUPFAM" id="SSF55073">
    <property type="entry name" value="Nucleotide cyclase"/>
    <property type="match status" value="1"/>
</dbReference>
<comment type="caution">
    <text evidence="4">The sequence shown here is derived from an EMBL/GenBank/DDBJ whole genome shotgun (WGS) entry which is preliminary data.</text>
</comment>
<dbReference type="InterPro" id="IPR001633">
    <property type="entry name" value="EAL_dom"/>
</dbReference>
<reference evidence="4 5" key="1">
    <citation type="submission" date="2024-02" db="EMBL/GenBank/DDBJ databases">
        <title>Bacteria isolated from the canopy kelp, Nereocystis luetkeana.</title>
        <authorList>
            <person name="Pfister C.A."/>
            <person name="Younker I.T."/>
            <person name="Light S.H."/>
        </authorList>
    </citation>
    <scope>NUCLEOTIDE SEQUENCE [LARGE SCALE GENOMIC DNA]</scope>
    <source>
        <strain evidence="4 5">TI.1.05</strain>
    </source>
</reference>
<dbReference type="InterPro" id="IPR000014">
    <property type="entry name" value="PAS"/>
</dbReference>
<proteinExistence type="predicted"/>
<dbReference type="InterPro" id="IPR043128">
    <property type="entry name" value="Rev_trsase/Diguanyl_cyclase"/>
</dbReference>
<dbReference type="NCBIfam" id="TIGR00254">
    <property type="entry name" value="GGDEF"/>
    <property type="match status" value="1"/>
</dbReference>
<dbReference type="Pfam" id="PF00563">
    <property type="entry name" value="EAL"/>
    <property type="match status" value="1"/>
</dbReference>
<dbReference type="Proteomes" id="UP001369082">
    <property type="component" value="Unassembled WGS sequence"/>
</dbReference>
<dbReference type="SUPFAM" id="SSF55785">
    <property type="entry name" value="PYP-like sensor domain (PAS domain)"/>
    <property type="match status" value="1"/>
</dbReference>
<sequence>MNKLRGLSLNIIIPIIVSIIFILFQSVVLYFEYIQSQKTLYTQSEQHVKGIAGQLQTSLSNALMRLEKSQAQADISTAALDENIKTIAIIDENQQIVLSNNFRERFMFAKLQLAQYDGQYLSQVINGNKMLVMYQQNIQELVVYAPLQMISKGNSLNRKYNGVIFIRYSLANAYRVLSQETQMRLVKSSIILLISILLLAFINYKLIISPLNKVVGSLKESDTNGKVSLNGLGEVGKLQCHLNEIFDAMNINMDKLAADEERWVYAINGSQNGVWDWDITNDKIFYSNRWKEILGFDQDYQFDNDVMEWESRIHPDDVYELHQELAAHFNGRKPYFESVQRILAFNGEYKWILSRGQAISWDKNGNPLRMVGTIIDLTSYKNMNHKIQYLDTLHKITNLPNRQQLISRIKKERARIHNAEMYGSVIFMSSCQFHIVNELEGHSEGDKLLAAIAERLTKHKSIADFIAHIQGCEFAIVLPDLSINKSYAKHATKQYIDELQKLLTQPFKIQNNETILPFCFGVTLFHLEDTTPEDILRQSAIAMKTAQESQVNCVTFFTTTLEEKIHKEHFLQNDIRKALENREFKLFFQARVDSDGKLVAAEALSRWYRGDLGWSNPSDFIPVAESTDLIIPLGNWVIREAFDELARWVNQGLPYSFKHLSINISPKQLMDINFIPNIKQQLSETGIDAKLIELEITESVVLKDIELSINKLVILRGMGFSIAIDDFGTGYSSFSYLSKLPVNVLKIDQFFIKDVLEEKNQKIIVTSIIDMAHSLELTVVAEGIETEQQFKFLTEKGCQQFQGFYIGEPITAESFRTSQFLTQSNRY</sequence>
<gene>
    <name evidence="4" type="ORF">V6256_09445</name>
</gene>
<dbReference type="SMART" id="SM00086">
    <property type="entry name" value="PAC"/>
    <property type="match status" value="1"/>
</dbReference>
<dbReference type="SMART" id="SM00052">
    <property type="entry name" value="EAL"/>
    <property type="match status" value="1"/>
</dbReference>
<dbReference type="SUPFAM" id="SSF141868">
    <property type="entry name" value="EAL domain-like"/>
    <property type="match status" value="1"/>
</dbReference>